<dbReference type="PANTHER" id="PTHR28055">
    <property type="entry name" value="ALTERED INHERITANCE OF MITOCHONDRIA PROTEIN 41, MITOCHONDRIAL"/>
    <property type="match status" value="1"/>
</dbReference>
<dbReference type="OrthoDB" id="9788127at2"/>
<accession>A0A4R3YXF7</accession>
<dbReference type="PANTHER" id="PTHR28055:SF1">
    <property type="entry name" value="ALTERED INHERITANCE OF MITOCHONDRIA PROTEIN 41, MITOCHONDRIAL"/>
    <property type="match status" value="1"/>
</dbReference>
<sequence>MSLKQQLTEDMKAAMRSGDKTRLGVIRLVQAEIKRREVDERIELDDVQVLTVLEKMQKQRRDSIDQFDKAGRTDLADIERFEMGVIDTYLPAKLSDAELDAIIDAAVTESGATTARDMGKVVALVKEKAAGRADMGAVAQKVKARLA</sequence>
<dbReference type="InterPro" id="IPR003789">
    <property type="entry name" value="Asn/Gln_tRNA_amidoTrase-B-like"/>
</dbReference>
<dbReference type="GO" id="GO:0016884">
    <property type="term" value="F:carbon-nitrogen ligase activity, with glutamine as amido-N-donor"/>
    <property type="evidence" value="ECO:0007669"/>
    <property type="project" value="InterPro"/>
</dbReference>
<name>A0A4R3YXF7_9GAMM</name>
<dbReference type="Gene3D" id="1.10.10.410">
    <property type="match status" value="1"/>
</dbReference>
<dbReference type="EMBL" id="SMCS01000002">
    <property type="protein sequence ID" value="TCV96144.1"/>
    <property type="molecule type" value="Genomic_DNA"/>
</dbReference>
<gene>
    <name evidence="1" type="ORF">EC912_102494</name>
</gene>
<organism evidence="1 2">
    <name type="scientific">Luteibacter rhizovicinus</name>
    <dbReference type="NCBI Taxonomy" id="242606"/>
    <lineage>
        <taxon>Bacteria</taxon>
        <taxon>Pseudomonadati</taxon>
        <taxon>Pseudomonadota</taxon>
        <taxon>Gammaproteobacteria</taxon>
        <taxon>Lysobacterales</taxon>
        <taxon>Rhodanobacteraceae</taxon>
        <taxon>Luteibacter</taxon>
    </lineage>
</organism>
<dbReference type="InterPro" id="IPR023168">
    <property type="entry name" value="GatB_Yqey_C_2"/>
</dbReference>
<dbReference type="RefSeq" id="WP_132142351.1">
    <property type="nucleotide sequence ID" value="NZ_SMCS01000002.1"/>
</dbReference>
<evidence type="ECO:0008006" key="3">
    <source>
        <dbReference type="Google" id="ProtNLM"/>
    </source>
</evidence>
<protein>
    <recommendedName>
        <fullName evidence="3">Glutamyl-tRNA amidotransferase</fullName>
    </recommendedName>
</protein>
<dbReference type="InterPro" id="IPR042184">
    <property type="entry name" value="YqeY/Aim41_N"/>
</dbReference>
<proteinExistence type="predicted"/>
<comment type="caution">
    <text evidence="1">The sequence shown here is derived from an EMBL/GenBank/DDBJ whole genome shotgun (WGS) entry which is preliminary data.</text>
</comment>
<evidence type="ECO:0000313" key="2">
    <source>
        <dbReference type="Proteomes" id="UP000295645"/>
    </source>
</evidence>
<keyword evidence="2" id="KW-1185">Reference proteome</keyword>
<dbReference type="AlphaFoldDB" id="A0A4R3YXF7"/>
<dbReference type="Pfam" id="PF09424">
    <property type="entry name" value="YqeY"/>
    <property type="match status" value="1"/>
</dbReference>
<dbReference type="Proteomes" id="UP000295645">
    <property type="component" value="Unassembled WGS sequence"/>
</dbReference>
<dbReference type="SUPFAM" id="SSF89095">
    <property type="entry name" value="GatB/YqeY motif"/>
    <property type="match status" value="1"/>
</dbReference>
<dbReference type="InterPro" id="IPR019004">
    <property type="entry name" value="YqeY/Aim41"/>
</dbReference>
<evidence type="ECO:0000313" key="1">
    <source>
        <dbReference type="EMBL" id="TCV96144.1"/>
    </source>
</evidence>
<reference evidence="1 2" key="1">
    <citation type="submission" date="2019-03" db="EMBL/GenBank/DDBJ databases">
        <title>Above-ground endophytic microbial communities from plants in different locations in the United States.</title>
        <authorList>
            <person name="Frank C."/>
        </authorList>
    </citation>
    <scope>NUCLEOTIDE SEQUENCE [LARGE SCALE GENOMIC DNA]</scope>
    <source>
        <strain evidence="1 2">LP_13_YM</strain>
    </source>
</reference>
<dbReference type="Gene3D" id="1.10.1510.10">
    <property type="entry name" value="Uncharacterised protein YqeY/AIM41 PF09424, N-terminal domain"/>
    <property type="match status" value="1"/>
</dbReference>